<dbReference type="EMBL" id="MFRC01000049">
    <property type="protein sequence ID" value="OGH89027.1"/>
    <property type="molecule type" value="Genomic_DNA"/>
</dbReference>
<dbReference type="Gene3D" id="3.40.50.2000">
    <property type="entry name" value="Glycogen Phosphorylase B"/>
    <property type="match status" value="1"/>
</dbReference>
<name>A0A1F6NYM5_9BACT</name>
<dbReference type="AlphaFoldDB" id="A0A1F6NYM5"/>
<evidence type="ECO:0000313" key="2">
    <source>
        <dbReference type="Proteomes" id="UP000178490"/>
    </source>
</evidence>
<organism evidence="1 2">
    <name type="scientific">Candidatus Magasanikbacteria bacterium RIFOXYD2_FULL_36_9</name>
    <dbReference type="NCBI Taxonomy" id="1798707"/>
    <lineage>
        <taxon>Bacteria</taxon>
        <taxon>Candidatus Magasanikiibacteriota</taxon>
    </lineage>
</organism>
<dbReference type="Proteomes" id="UP000178490">
    <property type="component" value="Unassembled WGS sequence"/>
</dbReference>
<reference evidence="1 2" key="1">
    <citation type="journal article" date="2016" name="Nat. Commun.">
        <title>Thousands of microbial genomes shed light on interconnected biogeochemical processes in an aquifer system.</title>
        <authorList>
            <person name="Anantharaman K."/>
            <person name="Brown C.T."/>
            <person name="Hug L.A."/>
            <person name="Sharon I."/>
            <person name="Castelle C.J."/>
            <person name="Probst A.J."/>
            <person name="Thomas B.C."/>
            <person name="Singh A."/>
            <person name="Wilkins M.J."/>
            <person name="Karaoz U."/>
            <person name="Brodie E.L."/>
            <person name="Williams K.H."/>
            <person name="Hubbard S.S."/>
            <person name="Banfield J.F."/>
        </authorList>
    </citation>
    <scope>NUCLEOTIDE SEQUENCE [LARGE SCALE GENOMIC DNA]</scope>
</reference>
<evidence type="ECO:0008006" key="3">
    <source>
        <dbReference type="Google" id="ProtNLM"/>
    </source>
</evidence>
<accession>A0A1F6NYM5</accession>
<gene>
    <name evidence="1" type="ORF">A2537_01620</name>
</gene>
<evidence type="ECO:0000313" key="1">
    <source>
        <dbReference type="EMBL" id="OGH89027.1"/>
    </source>
</evidence>
<comment type="caution">
    <text evidence="1">The sequence shown here is derived from an EMBL/GenBank/DDBJ whole genome shotgun (WGS) entry which is preliminary data.</text>
</comment>
<proteinExistence type="predicted"/>
<sequence>MKILHIIPSAFDYFNDIRHEAFNLLEEEGDLGMESDAITVGYGSVTRKEKKETSAVAPSRRYIGQEDFKKTVKAWDYYDIVNLHCPFFGELGTVLKWSKEHPEKKLIITYHHDFVTPDFFGYFIKIYNYYFLPKLFDIANLVVFFAEQRNYSKLGIKMLKDRSKIAVLGLPDDGNDIHNFSIAEDMVLVYNSSMLK</sequence>
<protein>
    <recommendedName>
        <fullName evidence="3">Glycosyltransferase subfamily 4-like N-terminal domain-containing protein</fullName>
    </recommendedName>
</protein>